<dbReference type="InterPro" id="IPR036397">
    <property type="entry name" value="RNaseH_sf"/>
</dbReference>
<dbReference type="EMBL" id="JAHWGI010000789">
    <property type="protein sequence ID" value="KAK3917796.1"/>
    <property type="molecule type" value="Genomic_DNA"/>
</dbReference>
<protein>
    <submittedName>
        <fullName evidence="1">Transposable element Tc3 transposase</fullName>
    </submittedName>
</protein>
<reference evidence="1" key="2">
    <citation type="journal article" date="2023" name="BMC Genomics">
        <title>Pest status, molecular evolution, and epigenetic factors derived from the genome assembly of Frankliniella fusca, a thysanopteran phytovirus vector.</title>
        <authorList>
            <person name="Catto M.A."/>
            <person name="Labadie P.E."/>
            <person name="Jacobson A.L."/>
            <person name="Kennedy G.G."/>
            <person name="Srinivasan R."/>
            <person name="Hunt B.G."/>
        </authorList>
    </citation>
    <scope>NUCLEOTIDE SEQUENCE</scope>
    <source>
        <strain evidence="1">PL_HMW_Pooled</strain>
    </source>
</reference>
<name>A0AAE1LF53_9NEOP</name>
<dbReference type="Gene3D" id="3.30.420.10">
    <property type="entry name" value="Ribonuclease H-like superfamily/Ribonuclease H"/>
    <property type="match status" value="1"/>
</dbReference>
<dbReference type="Proteomes" id="UP001219518">
    <property type="component" value="Unassembled WGS sequence"/>
</dbReference>
<accession>A0AAE1LF53</accession>
<keyword evidence="2" id="KW-1185">Reference proteome</keyword>
<sequence length="277" mass="31596">MPRGAPAGRSPEECAKPAVSERRVVERYIKPSHKHQSDWSRYMGASHVTVWRAMSDLYPYKVSHRQKLAPGDPDRRLWDIENVADPGEDIFVRNILFTDECTFSNDGSTNRHNAHHWSDKGNNPHCYQDNRGQGDFSVSVWAGIVDDFVSGPYVWPNNVTAQEYADFLNHELPHLLENLPLEVRRDMWFQQDGHPAHTSLAARGILNRDFPNRYLISQFDITLTQHRANLAASTLVTPDMLRNVRQDFVKRIQLCFENESGLIEHGGGPDHVPHAVG</sequence>
<reference evidence="1" key="1">
    <citation type="submission" date="2021-07" db="EMBL/GenBank/DDBJ databases">
        <authorList>
            <person name="Catto M.A."/>
            <person name="Jacobson A."/>
            <person name="Kennedy G."/>
            <person name="Labadie P."/>
            <person name="Hunt B.G."/>
            <person name="Srinivasan R."/>
        </authorList>
    </citation>
    <scope>NUCLEOTIDE SEQUENCE</scope>
    <source>
        <strain evidence="1">PL_HMW_Pooled</strain>
        <tissue evidence="1">Head</tissue>
    </source>
</reference>
<organism evidence="1 2">
    <name type="scientific">Frankliniella fusca</name>
    <dbReference type="NCBI Taxonomy" id="407009"/>
    <lineage>
        <taxon>Eukaryota</taxon>
        <taxon>Metazoa</taxon>
        <taxon>Ecdysozoa</taxon>
        <taxon>Arthropoda</taxon>
        <taxon>Hexapoda</taxon>
        <taxon>Insecta</taxon>
        <taxon>Pterygota</taxon>
        <taxon>Neoptera</taxon>
        <taxon>Paraneoptera</taxon>
        <taxon>Thysanoptera</taxon>
        <taxon>Terebrantia</taxon>
        <taxon>Thripoidea</taxon>
        <taxon>Thripidae</taxon>
        <taxon>Frankliniella</taxon>
    </lineage>
</organism>
<dbReference type="PANTHER" id="PTHR47326:SF1">
    <property type="entry name" value="HTH PSQ-TYPE DOMAIN-CONTAINING PROTEIN"/>
    <property type="match status" value="1"/>
</dbReference>
<comment type="caution">
    <text evidence="1">The sequence shown here is derived from an EMBL/GenBank/DDBJ whole genome shotgun (WGS) entry which is preliminary data.</text>
</comment>
<proteinExistence type="predicted"/>
<dbReference type="PANTHER" id="PTHR47326">
    <property type="entry name" value="TRANSPOSABLE ELEMENT TC3 TRANSPOSASE-LIKE PROTEIN"/>
    <property type="match status" value="1"/>
</dbReference>
<evidence type="ECO:0000313" key="2">
    <source>
        <dbReference type="Proteomes" id="UP001219518"/>
    </source>
</evidence>
<evidence type="ECO:0000313" key="1">
    <source>
        <dbReference type="EMBL" id="KAK3917796.1"/>
    </source>
</evidence>
<dbReference type="GO" id="GO:0003676">
    <property type="term" value="F:nucleic acid binding"/>
    <property type="evidence" value="ECO:0007669"/>
    <property type="project" value="InterPro"/>
</dbReference>
<gene>
    <name evidence="1" type="ORF">KUF71_007241</name>
</gene>
<dbReference type="AlphaFoldDB" id="A0AAE1LF53"/>